<dbReference type="AlphaFoldDB" id="A0ABD3GNP7"/>
<feature type="region of interest" description="Disordered" evidence="2">
    <location>
        <begin position="85"/>
        <end position="159"/>
    </location>
</feature>
<feature type="compositionally biased region" description="Basic and acidic residues" evidence="2">
    <location>
        <begin position="16"/>
        <end position="43"/>
    </location>
</feature>
<dbReference type="PANTHER" id="PTHR13491">
    <property type="entry name" value="ZCCHC10 PROTEIN"/>
    <property type="match status" value="1"/>
</dbReference>
<feature type="compositionally biased region" description="Basic residues" evidence="2">
    <location>
        <begin position="107"/>
        <end position="121"/>
    </location>
</feature>
<dbReference type="InterPro" id="IPR005162">
    <property type="entry name" value="Retrotrans_gag_dom"/>
</dbReference>
<evidence type="ECO:0000256" key="2">
    <source>
        <dbReference type="SAM" id="MobiDB-lite"/>
    </source>
</evidence>
<gene>
    <name evidence="4" type="ORF">R1sor_022616</name>
</gene>
<organism evidence="4 5">
    <name type="scientific">Riccia sorocarpa</name>
    <dbReference type="NCBI Taxonomy" id="122646"/>
    <lineage>
        <taxon>Eukaryota</taxon>
        <taxon>Viridiplantae</taxon>
        <taxon>Streptophyta</taxon>
        <taxon>Embryophyta</taxon>
        <taxon>Marchantiophyta</taxon>
        <taxon>Marchantiopsida</taxon>
        <taxon>Marchantiidae</taxon>
        <taxon>Marchantiales</taxon>
        <taxon>Ricciaceae</taxon>
        <taxon>Riccia</taxon>
    </lineage>
</organism>
<feature type="region of interest" description="Disordered" evidence="2">
    <location>
        <begin position="188"/>
        <end position="213"/>
    </location>
</feature>
<evidence type="ECO:0000259" key="3">
    <source>
        <dbReference type="PROSITE" id="PS50158"/>
    </source>
</evidence>
<comment type="caution">
    <text evidence="4">The sequence shown here is derived from an EMBL/GenBank/DDBJ whole genome shotgun (WGS) entry which is preliminary data.</text>
</comment>
<evidence type="ECO:0000256" key="1">
    <source>
        <dbReference type="PROSITE-ProRule" id="PRU00047"/>
    </source>
</evidence>
<keyword evidence="1" id="KW-0863">Zinc-finger</keyword>
<feature type="compositionally biased region" description="Low complexity" evidence="2">
    <location>
        <begin position="93"/>
        <end position="105"/>
    </location>
</feature>
<dbReference type="InterPro" id="IPR036875">
    <property type="entry name" value="Znf_CCHC_sf"/>
</dbReference>
<dbReference type="EMBL" id="JBJQOH010000007">
    <property type="protein sequence ID" value="KAL3679660.1"/>
    <property type="molecule type" value="Genomic_DNA"/>
</dbReference>
<keyword evidence="1" id="KW-0862">Zinc</keyword>
<feature type="region of interest" description="Disordered" evidence="2">
    <location>
        <begin position="1"/>
        <end position="71"/>
    </location>
</feature>
<feature type="region of interest" description="Disordered" evidence="2">
    <location>
        <begin position="692"/>
        <end position="812"/>
    </location>
</feature>
<dbReference type="InterPro" id="IPR039715">
    <property type="entry name" value="ZCCHC10"/>
</dbReference>
<dbReference type="PANTHER" id="PTHR13491:SF0">
    <property type="entry name" value="ZINC FINGER CCHC DOMAIN-CONTAINING PROTEIN 10"/>
    <property type="match status" value="1"/>
</dbReference>
<evidence type="ECO:0000313" key="5">
    <source>
        <dbReference type="Proteomes" id="UP001633002"/>
    </source>
</evidence>
<dbReference type="Pfam" id="PF03732">
    <property type="entry name" value="Retrotrans_gag"/>
    <property type="match status" value="1"/>
</dbReference>
<feature type="compositionally biased region" description="Acidic residues" evidence="2">
    <location>
        <begin position="196"/>
        <end position="210"/>
    </location>
</feature>
<proteinExistence type="predicted"/>
<dbReference type="Proteomes" id="UP001633002">
    <property type="component" value="Unassembled WGS sequence"/>
</dbReference>
<feature type="compositionally biased region" description="Basic and acidic residues" evidence="2">
    <location>
        <begin position="530"/>
        <end position="556"/>
    </location>
</feature>
<feature type="compositionally biased region" description="Basic and acidic residues" evidence="2">
    <location>
        <begin position="739"/>
        <end position="753"/>
    </location>
</feature>
<feature type="compositionally biased region" description="Polar residues" evidence="2">
    <location>
        <begin position="755"/>
        <end position="768"/>
    </location>
</feature>
<dbReference type="SUPFAM" id="SSF57756">
    <property type="entry name" value="Retrovirus zinc finger-like domains"/>
    <property type="match status" value="1"/>
</dbReference>
<name>A0ABD3GNP7_9MARC</name>
<sequence length="812" mass="92187">MSSEKEVTSEGEQQEDERSLRAKRRAAERLQREEELKTKERRWTAPWRKSKRKTSASEPSSSSLNPFPDRTLTTVNLFTLENVTQISSDTERSQATSSSTEAETSTRPRRARTPRHRSRRASPRERSRVTTPARNSRSGGTSPTRQRIDSGSDSETTRNELRDIFERLETITLGQNLQLLEQVVTEAHGQPRLTDEVPDSQDQPDEDEEEHPVTVEDLLIPNPPQATVPSGALTNPFLRLQQNIPVQVTNPIPVFQTIAPVLPVNPILPRVVPVPLPLPNPPNPVPLPIMANPITKQHYNKFRGGAEDEDDYQEADTYIREFEALSLANKEDADDDRKRIFPGLLRDHARNWWTHISKSNANVATWNLIRDAFLKRFREPGYERTVWSKLGNFRRKNKEKLRNYGEHLQVLIDRAGGITSATNTNGVTEPQAATTFINGLDEKLKEFLLERQDDPPTLKNAMDNAEKYEVAHLDRSRKGRDTKKTKSKKKRSKSTSSESSSSSSSSDSSDSSSDSEKDTKKKKNKKKGYDKKVKDKKRMERIIRPVTPPRKDDPVESLRKDMADLKIQLVGNNPTRPRPSYQRPNIWCTTCGRPGHVYTECMSTKTYPVSQLEWVPAWDTYNYYEEDSLYAIQEGPPTPTPIQPMPINRAQGHVAADCDKPPNIKPAVRFAPTPPETKVLTAVNHISWEDEARAEPAEVEWPETMTVMKIETRSKRKANPKEVSSDVPPPGKKDRKKKEKDSSKTKSKADESKTPSATSVTISQQKKTPPNRLPIDIREEVQELIQDEVNPTVPTELPESKKFAEAKTKIKR</sequence>
<feature type="compositionally biased region" description="Basic and acidic residues" evidence="2">
    <location>
        <begin position="798"/>
        <end position="812"/>
    </location>
</feature>
<protein>
    <recommendedName>
        <fullName evidence="3">CCHC-type domain-containing protein</fullName>
    </recommendedName>
</protein>
<dbReference type="InterPro" id="IPR001878">
    <property type="entry name" value="Znf_CCHC"/>
</dbReference>
<feature type="region of interest" description="Disordered" evidence="2">
    <location>
        <begin position="469"/>
        <end position="556"/>
    </location>
</feature>
<feature type="compositionally biased region" description="Low complexity" evidence="2">
    <location>
        <begin position="494"/>
        <end position="512"/>
    </location>
</feature>
<dbReference type="GO" id="GO:0008270">
    <property type="term" value="F:zinc ion binding"/>
    <property type="evidence" value="ECO:0007669"/>
    <property type="project" value="UniProtKB-KW"/>
</dbReference>
<reference evidence="4 5" key="1">
    <citation type="submission" date="2024-09" db="EMBL/GenBank/DDBJ databases">
        <title>Chromosome-scale assembly of Riccia sorocarpa.</title>
        <authorList>
            <person name="Paukszto L."/>
        </authorList>
    </citation>
    <scope>NUCLEOTIDE SEQUENCE [LARGE SCALE GENOMIC DNA]</scope>
    <source>
        <strain evidence="4">LP-2024</strain>
        <tissue evidence="4">Aerial parts of the thallus</tissue>
    </source>
</reference>
<keyword evidence="5" id="KW-1185">Reference proteome</keyword>
<evidence type="ECO:0000313" key="4">
    <source>
        <dbReference type="EMBL" id="KAL3679660.1"/>
    </source>
</evidence>
<feature type="compositionally biased region" description="Basic residues" evidence="2">
    <location>
        <begin position="477"/>
        <end position="493"/>
    </location>
</feature>
<feature type="compositionally biased region" description="Basic residues" evidence="2">
    <location>
        <begin position="520"/>
        <end position="529"/>
    </location>
</feature>
<accession>A0ABD3GNP7</accession>
<feature type="compositionally biased region" description="Basic and acidic residues" evidence="2">
    <location>
        <begin position="146"/>
        <end position="159"/>
    </location>
</feature>
<keyword evidence="1" id="KW-0479">Metal-binding</keyword>
<dbReference type="PROSITE" id="PS50158">
    <property type="entry name" value="ZF_CCHC"/>
    <property type="match status" value="1"/>
</dbReference>
<feature type="compositionally biased region" description="Polar residues" evidence="2">
    <location>
        <begin position="129"/>
        <end position="145"/>
    </location>
</feature>
<feature type="domain" description="CCHC-type" evidence="3">
    <location>
        <begin position="588"/>
        <end position="601"/>
    </location>
</feature>